<keyword evidence="1" id="KW-1133">Transmembrane helix</keyword>
<feature type="transmembrane region" description="Helical" evidence="1">
    <location>
        <begin position="95"/>
        <end position="119"/>
    </location>
</feature>
<feature type="transmembrane region" description="Helical" evidence="1">
    <location>
        <begin position="16"/>
        <end position="36"/>
    </location>
</feature>
<proteinExistence type="predicted"/>
<keyword evidence="3" id="KW-1185">Reference proteome</keyword>
<feature type="transmembrane region" description="Helical" evidence="1">
    <location>
        <begin position="145"/>
        <end position="164"/>
    </location>
</feature>
<comment type="caution">
    <text evidence="2">The sequence shown here is derived from an EMBL/GenBank/DDBJ whole genome shotgun (WGS) entry which is preliminary data.</text>
</comment>
<dbReference type="Proteomes" id="UP001637994">
    <property type="component" value="Unassembled WGS sequence"/>
</dbReference>
<keyword evidence="1" id="KW-0812">Transmembrane</keyword>
<dbReference type="RefSeq" id="WP_311532252.1">
    <property type="nucleotide sequence ID" value="NZ_JBGMEF010000046.1"/>
</dbReference>
<evidence type="ECO:0000313" key="3">
    <source>
        <dbReference type="Proteomes" id="UP001637994"/>
    </source>
</evidence>
<feature type="transmembrane region" description="Helical" evidence="1">
    <location>
        <begin position="239"/>
        <end position="260"/>
    </location>
</feature>
<protein>
    <recommendedName>
        <fullName evidence="4">ABC-2 family transporter protein</fullName>
    </recommendedName>
</protein>
<reference evidence="2 3" key="1">
    <citation type="journal article" date="2025" name="Anaerobe">
        <title>Description of Anaerococcus kampingiae sp. nov., Anaerococcus groningensis sp. nov., Anaerococcus martiniensis sp. nov., and Anaerococcus cruorum sp. nov., isolated from human clinical specimens.</title>
        <authorList>
            <person name="Boiten K.E."/>
            <person name="Meijer J."/>
            <person name="van Wezel E.M."/>
            <person name="Veloo A.C.M."/>
        </authorList>
    </citation>
    <scope>NUCLEOTIDE SEQUENCE [LARGE SCALE GENOMIC DNA]</scope>
    <source>
        <strain evidence="2 3">ENR0874</strain>
    </source>
</reference>
<feature type="transmembrane region" description="Helical" evidence="1">
    <location>
        <begin position="185"/>
        <end position="203"/>
    </location>
</feature>
<organism evidence="2 3">
    <name type="scientific">Anaerococcus kampingae</name>
    <dbReference type="NCBI Taxonomy" id="3115614"/>
    <lineage>
        <taxon>Bacteria</taxon>
        <taxon>Bacillati</taxon>
        <taxon>Bacillota</taxon>
        <taxon>Tissierellia</taxon>
        <taxon>Tissierellales</taxon>
        <taxon>Peptoniphilaceae</taxon>
        <taxon>Anaerococcus</taxon>
    </lineage>
</organism>
<gene>
    <name evidence="2" type="ORF">ACCQ42_09730</name>
</gene>
<sequence length="268" mass="29257">MRKLIGLLFKEDIKTVLPCMLMPLILGITGMILYSATGFEPLFAIVAIGAVAMSFGPLVALVFLANNDNRRFYKDGASFYTCLPYSSEKINLARLMNLVIMGLIIVIISIINLFAFVAVNPGGALSFGEFMREVFRLLGTIKGEMWLAIIKSLVIVFGFALVLAQMIMATNTLGAASPFNKLGKMANGMILAVLFIGQAYLYLKVFGLLADTQIIKMVEVAQNTAQVGISAFDFTLGSFLAILGVLLAFNGLYFAMINYFHKNKLSVQ</sequence>
<keyword evidence="1" id="KW-0472">Membrane</keyword>
<accession>A0ABW9MFB7</accession>
<dbReference type="EMBL" id="JBGMEF010000046">
    <property type="protein sequence ID" value="MFO3668032.1"/>
    <property type="molecule type" value="Genomic_DNA"/>
</dbReference>
<feature type="transmembrane region" description="Helical" evidence="1">
    <location>
        <begin position="42"/>
        <end position="64"/>
    </location>
</feature>
<evidence type="ECO:0000313" key="2">
    <source>
        <dbReference type="EMBL" id="MFO3668032.1"/>
    </source>
</evidence>
<evidence type="ECO:0008006" key="4">
    <source>
        <dbReference type="Google" id="ProtNLM"/>
    </source>
</evidence>
<name>A0ABW9MFB7_9FIRM</name>
<evidence type="ECO:0000256" key="1">
    <source>
        <dbReference type="SAM" id="Phobius"/>
    </source>
</evidence>